<gene>
    <name evidence="7" type="ORF">HHL24_32230</name>
</gene>
<protein>
    <submittedName>
        <fullName evidence="7">LysR family transcriptional regulator</fullName>
    </submittedName>
</protein>
<dbReference type="CDD" id="cd08433">
    <property type="entry name" value="PBP2_Nac"/>
    <property type="match status" value="1"/>
</dbReference>
<dbReference type="InterPro" id="IPR005119">
    <property type="entry name" value="LysR_subst-bd"/>
</dbReference>
<evidence type="ECO:0000256" key="4">
    <source>
        <dbReference type="ARBA" id="ARBA00023159"/>
    </source>
</evidence>
<dbReference type="Pfam" id="PF03466">
    <property type="entry name" value="LysR_substrate"/>
    <property type="match status" value="1"/>
</dbReference>
<keyword evidence="3" id="KW-0238">DNA-binding</keyword>
<dbReference type="Gene3D" id="1.10.10.10">
    <property type="entry name" value="Winged helix-like DNA-binding domain superfamily/Winged helix DNA-binding domain"/>
    <property type="match status" value="1"/>
</dbReference>
<dbReference type="SUPFAM" id="SSF46785">
    <property type="entry name" value="Winged helix' DNA-binding domain"/>
    <property type="match status" value="1"/>
</dbReference>
<evidence type="ECO:0000256" key="1">
    <source>
        <dbReference type="ARBA" id="ARBA00009437"/>
    </source>
</evidence>
<dbReference type="AlphaFoldDB" id="A0A848IJQ8"/>
<dbReference type="PANTHER" id="PTHR30293">
    <property type="entry name" value="TRANSCRIPTIONAL REGULATORY PROTEIN NAC-RELATED"/>
    <property type="match status" value="1"/>
</dbReference>
<organism evidence="7 8">
    <name type="scientific">Paraburkholderia polaris</name>
    <dbReference type="NCBI Taxonomy" id="2728848"/>
    <lineage>
        <taxon>Bacteria</taxon>
        <taxon>Pseudomonadati</taxon>
        <taxon>Pseudomonadota</taxon>
        <taxon>Betaproteobacteria</taxon>
        <taxon>Burkholderiales</taxon>
        <taxon>Burkholderiaceae</taxon>
        <taxon>Paraburkholderia</taxon>
    </lineage>
</organism>
<dbReference type="PROSITE" id="PS50931">
    <property type="entry name" value="HTH_LYSR"/>
    <property type="match status" value="1"/>
</dbReference>
<feature type="domain" description="HTH lysR-type" evidence="6">
    <location>
        <begin position="1"/>
        <end position="58"/>
    </location>
</feature>
<dbReference type="Proteomes" id="UP000544134">
    <property type="component" value="Unassembled WGS sequence"/>
</dbReference>
<proteinExistence type="inferred from homology"/>
<dbReference type="RefSeq" id="WP_169489346.1">
    <property type="nucleotide sequence ID" value="NZ_JABBGJ010000041.1"/>
</dbReference>
<dbReference type="Gene3D" id="3.40.190.290">
    <property type="match status" value="1"/>
</dbReference>
<evidence type="ECO:0000256" key="3">
    <source>
        <dbReference type="ARBA" id="ARBA00023125"/>
    </source>
</evidence>
<dbReference type="SUPFAM" id="SSF53850">
    <property type="entry name" value="Periplasmic binding protein-like II"/>
    <property type="match status" value="1"/>
</dbReference>
<dbReference type="Pfam" id="PF00126">
    <property type="entry name" value="HTH_1"/>
    <property type="match status" value="1"/>
</dbReference>
<dbReference type="GO" id="GO:2000142">
    <property type="term" value="P:regulation of DNA-templated transcription initiation"/>
    <property type="evidence" value="ECO:0007669"/>
    <property type="project" value="TreeGrafter"/>
</dbReference>
<dbReference type="InterPro" id="IPR036390">
    <property type="entry name" value="WH_DNA-bd_sf"/>
</dbReference>
<sequence length="330" mass="35336">MDVRQLKYFIAIVDAGSLSKAAQKLYVAQPSLSQQIAGLEAELKTKLLLRSAQGVKPTTAGSALYRHARLVVRQIDQIREDVREDSGSEAGAVAVGLPTTVAAILALPLFERIRKRFPGIRLQLFESMSGYISELLPNGRLDLALLFRDSETRGMSVIPVFDEELYVLGDAGLSLPGDQTVCPLHLLSNVPLVAPSASNGLRLIIERTFQREDVELNLIADIDSLPTLVAIAGTGEACTILPASALARHEPSKRAAMRRIVDPVMSRPASVCWSHALPISAAALAVRKSIVELIGELHAEGLWTGITLRPPPDAATLADTGGSPSAQGFD</sequence>
<keyword evidence="2" id="KW-0805">Transcription regulation</keyword>
<evidence type="ECO:0000256" key="2">
    <source>
        <dbReference type="ARBA" id="ARBA00023015"/>
    </source>
</evidence>
<keyword evidence="5" id="KW-0804">Transcription</keyword>
<dbReference type="InterPro" id="IPR036388">
    <property type="entry name" value="WH-like_DNA-bd_sf"/>
</dbReference>
<reference evidence="7 8" key="1">
    <citation type="submission" date="2020-04" db="EMBL/GenBank/DDBJ databases">
        <title>Paraburkholderia sp. RP-4-7 isolated from soil.</title>
        <authorList>
            <person name="Dahal R.H."/>
        </authorList>
    </citation>
    <scope>NUCLEOTIDE SEQUENCE [LARGE SCALE GENOMIC DNA]</scope>
    <source>
        <strain evidence="7 8">RP-4-7</strain>
    </source>
</reference>
<dbReference type="InterPro" id="IPR000847">
    <property type="entry name" value="LysR_HTH_N"/>
</dbReference>
<accession>A0A848IJQ8</accession>
<dbReference type="EMBL" id="JABBGJ010000041">
    <property type="protein sequence ID" value="NMM02578.1"/>
    <property type="molecule type" value="Genomic_DNA"/>
</dbReference>
<comment type="caution">
    <text evidence="7">The sequence shown here is derived from an EMBL/GenBank/DDBJ whole genome shotgun (WGS) entry which is preliminary data.</text>
</comment>
<dbReference type="GO" id="GO:0003677">
    <property type="term" value="F:DNA binding"/>
    <property type="evidence" value="ECO:0007669"/>
    <property type="project" value="UniProtKB-KW"/>
</dbReference>
<keyword evidence="4" id="KW-0010">Activator</keyword>
<evidence type="ECO:0000259" key="6">
    <source>
        <dbReference type="PROSITE" id="PS50931"/>
    </source>
</evidence>
<keyword evidence="8" id="KW-1185">Reference proteome</keyword>
<dbReference type="PANTHER" id="PTHR30293:SF0">
    <property type="entry name" value="NITROGEN ASSIMILATION REGULATORY PROTEIN NAC"/>
    <property type="match status" value="1"/>
</dbReference>
<evidence type="ECO:0000256" key="5">
    <source>
        <dbReference type="ARBA" id="ARBA00023163"/>
    </source>
</evidence>
<comment type="similarity">
    <text evidence="1">Belongs to the LysR transcriptional regulatory family.</text>
</comment>
<evidence type="ECO:0000313" key="8">
    <source>
        <dbReference type="Proteomes" id="UP000544134"/>
    </source>
</evidence>
<evidence type="ECO:0000313" key="7">
    <source>
        <dbReference type="EMBL" id="NMM02578.1"/>
    </source>
</evidence>
<dbReference type="FunFam" id="1.10.10.10:FF:000001">
    <property type="entry name" value="LysR family transcriptional regulator"/>
    <property type="match status" value="1"/>
</dbReference>
<dbReference type="PRINTS" id="PR00039">
    <property type="entry name" value="HTHLYSR"/>
</dbReference>
<dbReference type="GO" id="GO:0003700">
    <property type="term" value="F:DNA-binding transcription factor activity"/>
    <property type="evidence" value="ECO:0007669"/>
    <property type="project" value="InterPro"/>
</dbReference>
<name>A0A848IJQ8_9BURK</name>